<dbReference type="AlphaFoldDB" id="A0A2W5HBT3"/>
<protein>
    <recommendedName>
        <fullName evidence="3">Class I SAM-dependent methyltransferase</fullName>
    </recommendedName>
</protein>
<dbReference type="PANTHER" id="PTHR43861">
    <property type="entry name" value="TRANS-ACONITATE 2-METHYLTRANSFERASE-RELATED"/>
    <property type="match status" value="1"/>
</dbReference>
<name>A0A2W5HBT3_9BACT</name>
<dbReference type="SUPFAM" id="SSF53335">
    <property type="entry name" value="S-adenosyl-L-methionine-dependent methyltransferases"/>
    <property type="match status" value="1"/>
</dbReference>
<dbReference type="InterPro" id="IPR029063">
    <property type="entry name" value="SAM-dependent_MTases_sf"/>
</dbReference>
<dbReference type="Gene3D" id="3.40.50.150">
    <property type="entry name" value="Vaccinia Virus protein VP39"/>
    <property type="match status" value="1"/>
</dbReference>
<evidence type="ECO:0008006" key="3">
    <source>
        <dbReference type="Google" id="ProtNLM"/>
    </source>
</evidence>
<dbReference type="Proteomes" id="UP000249739">
    <property type="component" value="Unassembled WGS sequence"/>
</dbReference>
<dbReference type="EMBL" id="QFOT01000062">
    <property type="protein sequence ID" value="PZP55566.1"/>
    <property type="molecule type" value="Genomic_DNA"/>
</dbReference>
<sequence>MDSMTLQACLFDGCLGPAQGPRICGNSFADIRACPSCGMQRIDPPRSQDQLDALHSDPAYFNHPYFTARRTLDDSKRLESYRFIIHELFPEGVPEGARLLDVGCDTGAFLDVARKDFGMSVAGVEISHTSAEIAKAKGFDVYLGSIMDIEIPEKFDAIVLNDVIEHVAHPDRLVEILASLLKPGGRLFISTPNGDAFIYTIGQWLFKLAGRIKLLDKLYLPYHEWYFPTKALADLVKQKGLKVASHRPVEFPLSEFGHGIILKIIMAHIFIIQKILHRPSVQFLIAQKQVTS</sequence>
<accession>A0A2W5HBT3</accession>
<dbReference type="Pfam" id="PF13489">
    <property type="entry name" value="Methyltransf_23"/>
    <property type="match status" value="1"/>
</dbReference>
<organism evidence="1 2">
    <name type="scientific">Micavibrio aeruginosavorus</name>
    <dbReference type="NCBI Taxonomy" id="349221"/>
    <lineage>
        <taxon>Bacteria</taxon>
        <taxon>Pseudomonadati</taxon>
        <taxon>Bdellovibrionota</taxon>
        <taxon>Bdellovibrionia</taxon>
        <taxon>Bdellovibrionales</taxon>
        <taxon>Pseudobdellovibrionaceae</taxon>
        <taxon>Micavibrio</taxon>
    </lineage>
</organism>
<dbReference type="CDD" id="cd02440">
    <property type="entry name" value="AdoMet_MTases"/>
    <property type="match status" value="1"/>
</dbReference>
<reference evidence="1 2" key="1">
    <citation type="submission" date="2017-08" db="EMBL/GenBank/DDBJ databases">
        <title>Infants hospitalized years apart are colonized by the same room-sourced microbial strains.</title>
        <authorList>
            <person name="Brooks B."/>
            <person name="Olm M.R."/>
            <person name="Firek B.A."/>
            <person name="Baker R."/>
            <person name="Thomas B.C."/>
            <person name="Morowitz M.J."/>
            <person name="Banfield J.F."/>
        </authorList>
    </citation>
    <scope>NUCLEOTIDE SEQUENCE [LARGE SCALE GENOMIC DNA]</scope>
    <source>
        <strain evidence="1">S2_006_000_R2_64</strain>
    </source>
</reference>
<gene>
    <name evidence="1" type="ORF">DI586_06450</name>
</gene>
<evidence type="ECO:0000313" key="1">
    <source>
        <dbReference type="EMBL" id="PZP55566.1"/>
    </source>
</evidence>
<proteinExistence type="predicted"/>
<evidence type="ECO:0000313" key="2">
    <source>
        <dbReference type="Proteomes" id="UP000249739"/>
    </source>
</evidence>
<comment type="caution">
    <text evidence="1">The sequence shown here is derived from an EMBL/GenBank/DDBJ whole genome shotgun (WGS) entry which is preliminary data.</text>
</comment>